<keyword evidence="3" id="KW-1185">Reference proteome</keyword>
<protein>
    <submittedName>
        <fullName evidence="2">Filamentation induced by cAMP protein Fic</fullName>
    </submittedName>
</protein>
<name>N6Z822_THAL4</name>
<accession>N6Z822</accession>
<evidence type="ECO:0000313" key="2">
    <source>
        <dbReference type="EMBL" id="ENO90468.1"/>
    </source>
</evidence>
<feature type="region of interest" description="Disordered" evidence="1">
    <location>
        <begin position="21"/>
        <end position="40"/>
    </location>
</feature>
<evidence type="ECO:0000256" key="1">
    <source>
        <dbReference type="SAM" id="MobiDB-lite"/>
    </source>
</evidence>
<comment type="caution">
    <text evidence="2">The sequence shown here is derived from an EMBL/GenBank/DDBJ whole genome shotgun (WGS) entry which is preliminary data.</text>
</comment>
<dbReference type="EMBL" id="AMXE01000002">
    <property type="protein sequence ID" value="ENO90468.1"/>
    <property type="molecule type" value="Genomic_DNA"/>
</dbReference>
<dbReference type="eggNOG" id="COG3177">
    <property type="taxonomic scope" value="Bacteria"/>
</dbReference>
<organism evidence="2 3">
    <name type="scientific">Thauera linaloolentis (strain DSM 12138 / JCM 21573 / CCUG 41526 / CIP 105981 / IAM 15112 / NBRC 102519 / 47Lol)</name>
    <dbReference type="NCBI Taxonomy" id="1123367"/>
    <lineage>
        <taxon>Bacteria</taxon>
        <taxon>Pseudomonadati</taxon>
        <taxon>Pseudomonadota</taxon>
        <taxon>Betaproteobacteria</taxon>
        <taxon>Rhodocyclales</taxon>
        <taxon>Zoogloeaceae</taxon>
        <taxon>Thauera</taxon>
    </lineage>
</organism>
<reference evidence="2 3" key="1">
    <citation type="submission" date="2012-09" db="EMBL/GenBank/DDBJ databases">
        <title>Draft Genome Sequences of 6 Strains from Genus Thauera.</title>
        <authorList>
            <person name="Liu B."/>
            <person name="Shapleigh J.P."/>
            <person name="Frostegard A.H."/>
        </authorList>
    </citation>
    <scope>NUCLEOTIDE SEQUENCE [LARGE SCALE GENOMIC DNA]</scope>
    <source>
        <strain evidence="3">47Lol / DSM 12138</strain>
    </source>
</reference>
<dbReference type="Proteomes" id="UP000013232">
    <property type="component" value="Unassembled WGS sequence"/>
</dbReference>
<evidence type="ECO:0000313" key="3">
    <source>
        <dbReference type="Proteomes" id="UP000013232"/>
    </source>
</evidence>
<gene>
    <name evidence="2" type="ORF">C666_01150</name>
</gene>
<dbReference type="AlphaFoldDB" id="N6Z822"/>
<proteinExistence type="predicted"/>
<sequence length="40" mass="4226">MPDTALRDITQLLELGVLKKSPGGGRGTGYVFARPQPDIG</sequence>